<proteinExistence type="predicted"/>
<dbReference type="AlphaFoldDB" id="A0AAE1N6P2"/>
<protein>
    <submittedName>
        <fullName evidence="2">Uncharacterized protein</fullName>
    </submittedName>
</protein>
<name>A0AAE1N6P2_9FABA</name>
<dbReference type="EMBL" id="JAWXYG010000001">
    <property type="protein sequence ID" value="KAK4284370.1"/>
    <property type="molecule type" value="Genomic_DNA"/>
</dbReference>
<accession>A0AAE1N6P2</accession>
<evidence type="ECO:0000313" key="2">
    <source>
        <dbReference type="EMBL" id="KAK4284370.1"/>
    </source>
</evidence>
<dbReference type="PANTHER" id="PTHR33386:SF26">
    <property type="entry name" value="ANKYRIN REPEAT PROTEIN"/>
    <property type="match status" value="1"/>
</dbReference>
<feature type="compositionally biased region" description="Basic and acidic residues" evidence="1">
    <location>
        <begin position="23"/>
        <end position="32"/>
    </location>
</feature>
<sequence length="75" mass="8146">MGSEAPTWADQWGAGGFGAMEDDAMRSQNDKAKNKKDKSGFASKAKTAALVCVQKIRTGTSSSVKWIKHKCQRAR</sequence>
<evidence type="ECO:0000313" key="3">
    <source>
        <dbReference type="Proteomes" id="UP001293593"/>
    </source>
</evidence>
<organism evidence="2 3">
    <name type="scientific">Acacia crassicarpa</name>
    <name type="common">northern wattle</name>
    <dbReference type="NCBI Taxonomy" id="499986"/>
    <lineage>
        <taxon>Eukaryota</taxon>
        <taxon>Viridiplantae</taxon>
        <taxon>Streptophyta</taxon>
        <taxon>Embryophyta</taxon>
        <taxon>Tracheophyta</taxon>
        <taxon>Spermatophyta</taxon>
        <taxon>Magnoliopsida</taxon>
        <taxon>eudicotyledons</taxon>
        <taxon>Gunneridae</taxon>
        <taxon>Pentapetalae</taxon>
        <taxon>rosids</taxon>
        <taxon>fabids</taxon>
        <taxon>Fabales</taxon>
        <taxon>Fabaceae</taxon>
        <taxon>Caesalpinioideae</taxon>
        <taxon>mimosoid clade</taxon>
        <taxon>Acacieae</taxon>
        <taxon>Acacia</taxon>
    </lineage>
</organism>
<dbReference type="Proteomes" id="UP001293593">
    <property type="component" value="Unassembled WGS sequence"/>
</dbReference>
<dbReference type="PANTHER" id="PTHR33386">
    <property type="entry name" value="OS02G0740600 PROTEIN"/>
    <property type="match status" value="1"/>
</dbReference>
<gene>
    <name evidence="2" type="ORF">QN277_001215</name>
</gene>
<feature type="region of interest" description="Disordered" evidence="1">
    <location>
        <begin position="1"/>
        <end position="42"/>
    </location>
</feature>
<comment type="caution">
    <text evidence="2">The sequence shown here is derived from an EMBL/GenBank/DDBJ whole genome shotgun (WGS) entry which is preliminary data.</text>
</comment>
<reference evidence="2" key="1">
    <citation type="submission" date="2023-10" db="EMBL/GenBank/DDBJ databases">
        <title>Chromosome-level genome of the transformable northern wattle, Acacia crassicarpa.</title>
        <authorList>
            <person name="Massaro I."/>
            <person name="Sinha N.R."/>
            <person name="Poethig S."/>
            <person name="Leichty A.R."/>
        </authorList>
    </citation>
    <scope>NUCLEOTIDE SEQUENCE</scope>
    <source>
        <strain evidence="2">Acra3RX</strain>
        <tissue evidence="2">Leaf</tissue>
    </source>
</reference>
<evidence type="ECO:0000256" key="1">
    <source>
        <dbReference type="SAM" id="MobiDB-lite"/>
    </source>
</evidence>
<keyword evidence="3" id="KW-1185">Reference proteome</keyword>